<organism evidence="1 7">
    <name type="scientific">Trichinella pseudospiralis</name>
    <name type="common">Parasitic roundworm</name>
    <dbReference type="NCBI Taxonomy" id="6337"/>
    <lineage>
        <taxon>Eukaryota</taxon>
        <taxon>Metazoa</taxon>
        <taxon>Ecdysozoa</taxon>
        <taxon>Nematoda</taxon>
        <taxon>Enoplea</taxon>
        <taxon>Dorylaimia</taxon>
        <taxon>Trichinellida</taxon>
        <taxon>Trichinellidae</taxon>
        <taxon>Trichinella</taxon>
    </lineage>
</organism>
<dbReference type="OrthoDB" id="5920703at2759"/>
<keyword evidence="6" id="KW-1185">Reference proteome</keyword>
<protein>
    <submittedName>
        <fullName evidence="1">Uncharacterized protein</fullName>
    </submittedName>
</protein>
<evidence type="ECO:0000313" key="5">
    <source>
        <dbReference type="Proteomes" id="UP000054632"/>
    </source>
</evidence>
<evidence type="ECO:0000313" key="7">
    <source>
        <dbReference type="Proteomes" id="UP000054815"/>
    </source>
</evidence>
<dbReference type="Proteomes" id="UP000054826">
    <property type="component" value="Unassembled WGS sequence"/>
</dbReference>
<dbReference type="EMBL" id="JYDR01000031">
    <property type="protein sequence ID" value="KRY73750.1"/>
    <property type="molecule type" value="Genomic_DNA"/>
</dbReference>
<proteinExistence type="predicted"/>
<dbReference type="AlphaFoldDB" id="A0A0V0XVM9"/>
<evidence type="ECO:0000313" key="2">
    <source>
        <dbReference type="EMBL" id="KRY73750.1"/>
    </source>
</evidence>
<gene>
    <name evidence="2" type="ORF">T4A_12164</name>
    <name evidence="3" type="ORF">T4B_4854</name>
    <name evidence="4" type="ORF">T4C_12877</name>
    <name evidence="1" type="ORF">T4E_2219</name>
</gene>
<evidence type="ECO:0000313" key="4">
    <source>
        <dbReference type="EMBL" id="KRZ40121.1"/>
    </source>
</evidence>
<dbReference type="Proteomes" id="UP000054632">
    <property type="component" value="Unassembled WGS sequence"/>
</dbReference>
<sequence length="75" mass="8714">MNVRDDEQILEIDILVAWQQHTSLPVWLSRYHYCYDVGTHKRKQPCTEPADPQYMGTLKSESKIDIFGGIDISEC</sequence>
<evidence type="ECO:0000313" key="1">
    <source>
        <dbReference type="EMBL" id="KRX92129.1"/>
    </source>
</evidence>
<reference evidence="5 6" key="1">
    <citation type="submission" date="2015-01" db="EMBL/GenBank/DDBJ databases">
        <title>Evolution of Trichinella species and genotypes.</title>
        <authorList>
            <person name="Korhonen P.K."/>
            <person name="Edoardo P."/>
            <person name="Giuseppe L.R."/>
            <person name="Gasser R.B."/>
        </authorList>
    </citation>
    <scope>NUCLEOTIDE SEQUENCE [LARGE SCALE GENOMIC DNA]</scope>
    <source>
        <strain evidence="2">ISS13</strain>
        <strain evidence="1">ISS141</strain>
        <strain evidence="4">ISS176</strain>
        <strain evidence="3">ISS588</strain>
    </source>
</reference>
<dbReference type="EMBL" id="JYDV01000029">
    <property type="protein sequence ID" value="KRZ40121.1"/>
    <property type="molecule type" value="Genomic_DNA"/>
</dbReference>
<comment type="caution">
    <text evidence="1">The sequence shown here is derived from an EMBL/GenBank/DDBJ whole genome shotgun (WGS) entry which is preliminary data.</text>
</comment>
<dbReference type="Proteomes" id="UP000054805">
    <property type="component" value="Unassembled WGS sequence"/>
</dbReference>
<evidence type="ECO:0000313" key="6">
    <source>
        <dbReference type="Proteomes" id="UP000054805"/>
    </source>
</evidence>
<dbReference type="EMBL" id="JYDS01000106">
    <property type="protein sequence ID" value="KRZ25212.1"/>
    <property type="molecule type" value="Genomic_DNA"/>
</dbReference>
<name>A0A0V0XVM9_TRIPS</name>
<dbReference type="Proteomes" id="UP000054815">
    <property type="component" value="Unassembled WGS sequence"/>
</dbReference>
<dbReference type="EMBL" id="JYDU01000119">
    <property type="protein sequence ID" value="KRX92129.1"/>
    <property type="molecule type" value="Genomic_DNA"/>
</dbReference>
<evidence type="ECO:0000313" key="3">
    <source>
        <dbReference type="EMBL" id="KRZ25212.1"/>
    </source>
</evidence>
<accession>A0A0V0XVM9</accession>